<dbReference type="Proteomes" id="UP000325113">
    <property type="component" value="Unassembled WGS sequence"/>
</dbReference>
<dbReference type="SUPFAM" id="SSF54631">
    <property type="entry name" value="CBS-domain pair"/>
    <property type="match status" value="1"/>
</dbReference>
<dbReference type="GO" id="GO:0016020">
    <property type="term" value="C:membrane"/>
    <property type="evidence" value="ECO:0007669"/>
    <property type="project" value="UniProtKB-SubCell"/>
</dbReference>
<evidence type="ECO:0000256" key="5">
    <source>
        <dbReference type="ARBA" id="ARBA00023136"/>
    </source>
</evidence>
<evidence type="ECO:0000256" key="4">
    <source>
        <dbReference type="ARBA" id="ARBA00022989"/>
    </source>
</evidence>
<comment type="caution">
    <text evidence="14">The sequence shown here is derived from an EMBL/GenBank/DDBJ whole genome shotgun (WGS) entry which is preliminary data.</text>
</comment>
<feature type="transmembrane region" description="Helical" evidence="9">
    <location>
        <begin position="141"/>
        <end position="159"/>
    </location>
</feature>
<dbReference type="InterPro" id="IPR002550">
    <property type="entry name" value="CNNM"/>
</dbReference>
<feature type="compositionally biased region" description="Polar residues" evidence="8">
    <location>
        <begin position="628"/>
        <end position="637"/>
    </location>
</feature>
<dbReference type="AlphaFoldDB" id="A0A5A8D3E9"/>
<evidence type="ECO:0000256" key="7">
    <source>
        <dbReference type="PROSITE-ProRule" id="PRU01193"/>
    </source>
</evidence>
<evidence type="ECO:0000256" key="9">
    <source>
        <dbReference type="SAM" id="Phobius"/>
    </source>
</evidence>
<dbReference type="InterPro" id="IPR045095">
    <property type="entry name" value="ACDP"/>
</dbReference>
<keyword evidence="5 7" id="KW-0472">Membrane</keyword>
<evidence type="ECO:0000313" key="15">
    <source>
        <dbReference type="Proteomes" id="UP000325113"/>
    </source>
</evidence>
<evidence type="ECO:0000259" key="12">
    <source>
        <dbReference type="PROSITE" id="PS51371"/>
    </source>
</evidence>
<keyword evidence="10" id="KW-0732">Signal</keyword>
<dbReference type="InterPro" id="IPR018490">
    <property type="entry name" value="cNMP-bd_dom_sf"/>
</dbReference>
<dbReference type="SMART" id="SM00116">
    <property type="entry name" value="CBS"/>
    <property type="match status" value="2"/>
</dbReference>
<evidence type="ECO:0000256" key="8">
    <source>
        <dbReference type="SAM" id="MobiDB-lite"/>
    </source>
</evidence>
<evidence type="ECO:0000256" key="1">
    <source>
        <dbReference type="ARBA" id="ARBA00004141"/>
    </source>
</evidence>
<comment type="subcellular location">
    <subcellularLocation>
        <location evidence="1">Membrane</location>
        <topology evidence="1">Multi-pass membrane protein</topology>
    </subcellularLocation>
</comment>
<feature type="domain" description="CBS" evidence="12">
    <location>
        <begin position="249"/>
        <end position="311"/>
    </location>
</feature>
<dbReference type="PROSITE" id="PS50042">
    <property type="entry name" value="CNMP_BINDING_3"/>
    <property type="match status" value="1"/>
</dbReference>
<feature type="transmembrane region" description="Helical" evidence="9">
    <location>
        <begin position="56"/>
        <end position="80"/>
    </location>
</feature>
<reference evidence="14 15" key="1">
    <citation type="submission" date="2019-07" db="EMBL/GenBank/DDBJ databases">
        <title>Genomes of Cafeteria roenbergensis.</title>
        <authorList>
            <person name="Fischer M.G."/>
            <person name="Hackl T."/>
            <person name="Roman M."/>
        </authorList>
    </citation>
    <scope>NUCLEOTIDE SEQUENCE [LARGE SCALE GENOMIC DNA]</scope>
    <source>
        <strain evidence="14 15">Cflag</strain>
    </source>
</reference>
<dbReference type="InterPro" id="IPR044751">
    <property type="entry name" value="Ion_transp-like_CBS"/>
</dbReference>
<protein>
    <recommendedName>
        <fullName evidence="16">CNNM transmembrane domain-containing protein</fullName>
    </recommendedName>
</protein>
<dbReference type="InterPro" id="IPR046342">
    <property type="entry name" value="CBS_dom_sf"/>
</dbReference>
<evidence type="ECO:0000259" key="13">
    <source>
        <dbReference type="PROSITE" id="PS51846"/>
    </source>
</evidence>
<keyword evidence="6" id="KW-0129">CBS domain</keyword>
<evidence type="ECO:0000256" key="2">
    <source>
        <dbReference type="ARBA" id="ARBA00022692"/>
    </source>
</evidence>
<dbReference type="PANTHER" id="PTHR12064">
    <property type="entry name" value="METAL TRANSPORTER CNNM"/>
    <property type="match status" value="1"/>
</dbReference>
<feature type="domain" description="Cyclic nucleotide-binding" evidence="11">
    <location>
        <begin position="476"/>
        <end position="537"/>
    </location>
</feature>
<feature type="chain" id="PRO_5022936642" description="CNNM transmembrane domain-containing protein" evidence="10">
    <location>
        <begin position="27"/>
        <end position="766"/>
    </location>
</feature>
<evidence type="ECO:0000259" key="11">
    <source>
        <dbReference type="PROSITE" id="PS50042"/>
    </source>
</evidence>
<dbReference type="PROSITE" id="PS51846">
    <property type="entry name" value="CNNM"/>
    <property type="match status" value="1"/>
</dbReference>
<dbReference type="GO" id="GO:0010960">
    <property type="term" value="P:magnesium ion homeostasis"/>
    <property type="evidence" value="ECO:0007669"/>
    <property type="project" value="InterPro"/>
</dbReference>
<feature type="compositionally biased region" description="Low complexity" evidence="8">
    <location>
        <begin position="701"/>
        <end position="717"/>
    </location>
</feature>
<evidence type="ECO:0000256" key="6">
    <source>
        <dbReference type="PROSITE-ProRule" id="PRU00703"/>
    </source>
</evidence>
<dbReference type="SUPFAM" id="SSF51206">
    <property type="entry name" value="cAMP-binding domain-like"/>
    <property type="match status" value="1"/>
</dbReference>
<feature type="signal peptide" evidence="10">
    <location>
        <begin position="1"/>
        <end position="26"/>
    </location>
</feature>
<dbReference type="InterPro" id="IPR000595">
    <property type="entry name" value="cNMP-bd_dom"/>
</dbReference>
<dbReference type="InterPro" id="IPR000644">
    <property type="entry name" value="CBS_dom"/>
</dbReference>
<keyword evidence="3" id="KW-0677">Repeat</keyword>
<gene>
    <name evidence="14" type="ORF">FNF31_04618</name>
</gene>
<keyword evidence="2 7" id="KW-0812">Transmembrane</keyword>
<dbReference type="Pfam" id="PF01595">
    <property type="entry name" value="CNNM"/>
    <property type="match status" value="1"/>
</dbReference>
<dbReference type="PANTHER" id="PTHR12064:SF94">
    <property type="entry name" value="UNEXTENDED PROTEIN"/>
    <property type="match status" value="1"/>
</dbReference>
<proteinExistence type="predicted"/>
<evidence type="ECO:0000313" key="14">
    <source>
        <dbReference type="EMBL" id="KAA0159973.1"/>
    </source>
</evidence>
<feature type="transmembrane region" description="Helical" evidence="9">
    <location>
        <begin position="180"/>
        <end position="200"/>
    </location>
</feature>
<feature type="domain" description="CBS" evidence="12">
    <location>
        <begin position="318"/>
        <end position="386"/>
    </location>
</feature>
<feature type="transmembrane region" description="Helical" evidence="9">
    <location>
        <begin position="114"/>
        <end position="135"/>
    </location>
</feature>
<feature type="compositionally biased region" description="Low complexity" evidence="8">
    <location>
        <begin position="739"/>
        <end position="750"/>
    </location>
</feature>
<feature type="region of interest" description="Disordered" evidence="8">
    <location>
        <begin position="589"/>
        <end position="608"/>
    </location>
</feature>
<feature type="compositionally biased region" description="Low complexity" evidence="8">
    <location>
        <begin position="618"/>
        <end position="627"/>
    </location>
</feature>
<name>A0A5A8D3E9_CAFRO</name>
<dbReference type="PROSITE" id="PS51371">
    <property type="entry name" value="CBS"/>
    <property type="match status" value="2"/>
</dbReference>
<keyword evidence="4 7" id="KW-1133">Transmembrane helix</keyword>
<accession>A0A5A8D3E9</accession>
<dbReference type="CDD" id="cd04590">
    <property type="entry name" value="CBS_pair_CorC_HlyC_assoc"/>
    <property type="match status" value="1"/>
</dbReference>
<sequence>MIQACTANRIAVLCGMLGLAAFGTLSAGGKGPDGHGQSLRHGRALQAAGTDVGYEIFRWVTIVVLVALSGTFSGLTLGLLGLDTNQLAIVAESGSPDKRRDAQRIMPIRKRGNLLLCTLLLGNVAVNSALSILMADVTSGLVGFFTSTIVIVIFGEILPQATCSRFPLYIGSRSIPLVRVFMLLLLPVTFPLAALLDWMLGKEVGDFYESNEFEVLIRKHAENSMIGNDPARIMQGALRMSGKKVSDLMTPKSEMFTLKSTARLDYDTMAEIFRQGYSRVPVVDAEDPERVTGMLYAKDLMLIVPANATPVATVVAFFHREAITFVNADEKVDVAFNIMLASKRHIAIVQTVDDCDGTRDPVFKLGGIITLEDIIETILQADLTDEYDGSIAGVAGMRNAELKRLTDVSKGFNDLDDSMVRAVTAHLTTNVRAFRMPHPTTGETLSLEAISELVQGSRVIEVVVPPGTKPEEIGWLYRRGELEDVCSIILEGEVEVFAGEDEIRVIRGTYDVMAERAVLSKDYVSDFSARPATATVRMLRITRNNVDEAFRISRGPAGVVSGNAGVEVVAGGPRAAPKGPAVSAAASARAPAAPKAEPISPGARAGSADDLLAPGAAAAGLRGRSSSVPRPTDTSAAEATAAPLGVRAATALAPGERTTVESRPGMKHAGLVSRYAIPPRKRGSVTASDAGAGDAVPHTVSAAPHAAAASKPPASRAEGGRLASDSSVQTDATNPLTDEAAGAPATAAAAAEEHDVTVSLANSAAH</sequence>
<evidence type="ECO:0000256" key="10">
    <source>
        <dbReference type="SAM" id="SignalP"/>
    </source>
</evidence>
<dbReference type="Pfam" id="PF00571">
    <property type="entry name" value="CBS"/>
    <property type="match status" value="1"/>
</dbReference>
<feature type="compositionally biased region" description="Polar residues" evidence="8">
    <location>
        <begin position="724"/>
        <end position="736"/>
    </location>
</feature>
<organism evidence="14 15">
    <name type="scientific">Cafeteria roenbergensis</name>
    <name type="common">Marine flagellate</name>
    <dbReference type="NCBI Taxonomy" id="33653"/>
    <lineage>
        <taxon>Eukaryota</taxon>
        <taxon>Sar</taxon>
        <taxon>Stramenopiles</taxon>
        <taxon>Bigyra</taxon>
        <taxon>Opalozoa</taxon>
        <taxon>Bicosoecida</taxon>
        <taxon>Cafeteriaceae</taxon>
        <taxon>Cafeteria</taxon>
    </lineage>
</organism>
<evidence type="ECO:0008006" key="16">
    <source>
        <dbReference type="Google" id="ProtNLM"/>
    </source>
</evidence>
<dbReference type="EMBL" id="VLTM01000049">
    <property type="protein sequence ID" value="KAA0159973.1"/>
    <property type="molecule type" value="Genomic_DNA"/>
</dbReference>
<evidence type="ECO:0000256" key="3">
    <source>
        <dbReference type="ARBA" id="ARBA00022737"/>
    </source>
</evidence>
<feature type="domain" description="CNNM transmembrane" evidence="13">
    <location>
        <begin position="51"/>
        <end position="230"/>
    </location>
</feature>
<dbReference type="Gene3D" id="3.10.580.10">
    <property type="entry name" value="CBS-domain"/>
    <property type="match status" value="1"/>
</dbReference>
<feature type="region of interest" description="Disordered" evidence="8">
    <location>
        <begin position="618"/>
        <end position="750"/>
    </location>
</feature>